<dbReference type="RefSeq" id="WP_257531196.1">
    <property type="nucleotide sequence ID" value="NZ_JANKAS010000007.1"/>
</dbReference>
<evidence type="ECO:0000313" key="3">
    <source>
        <dbReference type="Proteomes" id="UP001205748"/>
    </source>
</evidence>
<dbReference type="EMBL" id="JANKAS010000007">
    <property type="protein sequence ID" value="MCR1899148.1"/>
    <property type="molecule type" value="Genomic_DNA"/>
</dbReference>
<keyword evidence="3" id="KW-1185">Reference proteome</keyword>
<accession>A0AAE3L3Z7</accession>
<feature type="transmembrane region" description="Helical" evidence="1">
    <location>
        <begin position="49"/>
        <end position="73"/>
    </location>
</feature>
<comment type="caution">
    <text evidence="2">The sequence shown here is derived from an EMBL/GenBank/DDBJ whole genome shotgun (WGS) entry which is preliminary data.</text>
</comment>
<name>A0AAE3L3Z7_9FIRM</name>
<reference evidence="2" key="1">
    <citation type="submission" date="2022-07" db="EMBL/GenBank/DDBJ databases">
        <title>Enhanced cultured diversity of the mouse gut microbiota enables custom-made synthetic communities.</title>
        <authorList>
            <person name="Afrizal A."/>
        </authorList>
    </citation>
    <scope>NUCLEOTIDE SEQUENCE</scope>
    <source>
        <strain evidence="2">DSM 28593</strain>
    </source>
</reference>
<feature type="transmembrane region" description="Helical" evidence="1">
    <location>
        <begin position="160"/>
        <end position="182"/>
    </location>
</feature>
<keyword evidence="1" id="KW-0812">Transmembrane</keyword>
<proteinExistence type="predicted"/>
<feature type="transmembrane region" description="Helical" evidence="1">
    <location>
        <begin position="220"/>
        <end position="237"/>
    </location>
</feature>
<organism evidence="2 3">
    <name type="scientific">Irregularibacter muris</name>
    <dbReference type="NCBI Taxonomy" id="1796619"/>
    <lineage>
        <taxon>Bacteria</taxon>
        <taxon>Bacillati</taxon>
        <taxon>Bacillota</taxon>
        <taxon>Clostridia</taxon>
        <taxon>Eubacteriales</taxon>
        <taxon>Eubacteriaceae</taxon>
        <taxon>Irregularibacter</taxon>
    </lineage>
</organism>
<protein>
    <submittedName>
        <fullName evidence="2">Uncharacterized protein</fullName>
    </submittedName>
</protein>
<evidence type="ECO:0000256" key="1">
    <source>
        <dbReference type="SAM" id="Phobius"/>
    </source>
</evidence>
<keyword evidence="1" id="KW-1133">Transmembrane helix</keyword>
<dbReference type="Proteomes" id="UP001205748">
    <property type="component" value="Unassembled WGS sequence"/>
</dbReference>
<feature type="transmembrane region" description="Helical" evidence="1">
    <location>
        <begin position="189"/>
        <end position="208"/>
    </location>
</feature>
<feature type="transmembrane region" description="Helical" evidence="1">
    <location>
        <begin position="129"/>
        <end position="154"/>
    </location>
</feature>
<sequence length="253" mass="29519">MPKHRLKIDFPNERIIESQIQKIISKGIKPKESFYGYVKNMYQRIGLRYIFHDATEIAFTFFIVAFILVRLTMGIAMETGVPDESIYSFIFIISPLLYLSMALVSFVNTRLNDTYDLEMTCKYNIYQLAAFRMLIFSITSIIANTLMIYFVTIIYRQMDFFTALMISTTSLFTFSTILLYGMQKRNIPIIRYFIVGGWILANLLLIIYSKKFYNMLLSHIPIYVYLVVAIGCIYTYIKNLKKLIFSSDLGGMI</sequence>
<gene>
    <name evidence="2" type="ORF">NSA47_09145</name>
</gene>
<keyword evidence="1" id="KW-0472">Membrane</keyword>
<evidence type="ECO:0000313" key="2">
    <source>
        <dbReference type="EMBL" id="MCR1899148.1"/>
    </source>
</evidence>
<feature type="transmembrane region" description="Helical" evidence="1">
    <location>
        <begin position="85"/>
        <end position="108"/>
    </location>
</feature>
<dbReference type="AlphaFoldDB" id="A0AAE3L3Z7"/>